<evidence type="ECO:0000313" key="2">
    <source>
        <dbReference type="EMBL" id="MBR9728939.1"/>
    </source>
</evidence>
<comment type="caution">
    <text evidence="2">The sequence shown here is derived from an EMBL/GenBank/DDBJ whole genome shotgun (WGS) entry which is preliminary data.</text>
</comment>
<sequence length="120" mass="13470">MEGLKFSPKSKKVLMLLVILVLTPFAPELLLFMDVAGVEVAFTCLLIMIKPMKLWVECQVAKIKEFSRVIKLAIRQHPVCDARVFAGHYFAFSLTLLLTSSLLVSSSIWLPILVMGKYIA</sequence>
<proteinExistence type="predicted"/>
<keyword evidence="3" id="KW-1185">Reference proteome</keyword>
<gene>
    <name evidence="2" type="ORF">G3R48_13220</name>
</gene>
<feature type="transmembrane region" description="Helical" evidence="1">
    <location>
        <begin position="89"/>
        <end position="114"/>
    </location>
</feature>
<protein>
    <submittedName>
        <fullName evidence="2">Uncharacterized protein</fullName>
    </submittedName>
</protein>
<keyword evidence="1" id="KW-0472">Membrane</keyword>
<keyword evidence="1" id="KW-1133">Transmembrane helix</keyword>
<dbReference type="Proteomes" id="UP000811844">
    <property type="component" value="Unassembled WGS sequence"/>
</dbReference>
<keyword evidence="1" id="KW-0812">Transmembrane</keyword>
<evidence type="ECO:0000313" key="3">
    <source>
        <dbReference type="Proteomes" id="UP000811844"/>
    </source>
</evidence>
<dbReference type="RefSeq" id="WP_153665322.1">
    <property type="nucleotide sequence ID" value="NZ_JAAIKR010000014.1"/>
</dbReference>
<dbReference type="EMBL" id="JAAIKR010000014">
    <property type="protein sequence ID" value="MBR9728939.1"/>
    <property type="molecule type" value="Genomic_DNA"/>
</dbReference>
<name>A0ABS5I5F5_9GAMM</name>
<evidence type="ECO:0000256" key="1">
    <source>
        <dbReference type="SAM" id="Phobius"/>
    </source>
</evidence>
<organism evidence="2 3">
    <name type="scientific">Shewanella intestini</name>
    <dbReference type="NCBI Taxonomy" id="2017544"/>
    <lineage>
        <taxon>Bacteria</taxon>
        <taxon>Pseudomonadati</taxon>
        <taxon>Pseudomonadota</taxon>
        <taxon>Gammaproteobacteria</taxon>
        <taxon>Alteromonadales</taxon>
        <taxon>Shewanellaceae</taxon>
        <taxon>Shewanella</taxon>
    </lineage>
</organism>
<reference evidence="2 3" key="1">
    <citation type="submission" date="2020-02" db="EMBL/GenBank/DDBJ databases">
        <title>Shewanella WXL01 sp. nov., a marine bacterium isolated from green algae in Luhuitou Fringing Reef (Northern South China Sea).</title>
        <authorList>
            <person name="Wang X."/>
        </authorList>
    </citation>
    <scope>NUCLEOTIDE SEQUENCE [LARGE SCALE GENOMIC DNA]</scope>
    <source>
        <strain evidence="2 3">MCCC 1A01895</strain>
    </source>
</reference>
<accession>A0ABS5I5F5</accession>